<dbReference type="PROSITE" id="PS51762">
    <property type="entry name" value="GH16_2"/>
    <property type="match status" value="1"/>
</dbReference>
<evidence type="ECO:0000256" key="1">
    <source>
        <dbReference type="ARBA" id="ARBA00006865"/>
    </source>
</evidence>
<dbReference type="CDD" id="cd08023">
    <property type="entry name" value="GH16_laminarinase_like"/>
    <property type="match status" value="1"/>
</dbReference>
<dbReference type="PANTHER" id="PTHR10963">
    <property type="entry name" value="GLYCOSYL HYDROLASE-RELATED"/>
    <property type="match status" value="1"/>
</dbReference>
<dbReference type="InterPro" id="IPR013320">
    <property type="entry name" value="ConA-like_dom_sf"/>
</dbReference>
<keyword evidence="3" id="KW-0378">Hydrolase</keyword>
<gene>
    <name evidence="3" type="ORF">OQ279_09925</name>
</gene>
<dbReference type="Gene3D" id="2.60.120.200">
    <property type="match status" value="1"/>
</dbReference>
<proteinExistence type="inferred from homology"/>
<dbReference type="Proteomes" id="UP001148482">
    <property type="component" value="Unassembled WGS sequence"/>
</dbReference>
<dbReference type="EMBL" id="JAPJDA010000014">
    <property type="protein sequence ID" value="MCX2838471.1"/>
    <property type="molecule type" value="Genomic_DNA"/>
</dbReference>
<protein>
    <submittedName>
        <fullName evidence="3">Glycoside hydrolase family 16 protein</fullName>
    </submittedName>
</protein>
<reference evidence="3" key="1">
    <citation type="submission" date="2022-11" db="EMBL/GenBank/DDBJ databases">
        <title>Salinimicrobium profundisediminis sp. nov., isolated from deep-sea sediment of the Mariana Trench.</title>
        <authorList>
            <person name="Fu H."/>
        </authorList>
    </citation>
    <scope>NUCLEOTIDE SEQUENCE</scope>
    <source>
        <strain evidence="3">MT39</strain>
    </source>
</reference>
<dbReference type="Pfam" id="PF00722">
    <property type="entry name" value="Glyco_hydro_16"/>
    <property type="match status" value="1"/>
</dbReference>
<evidence type="ECO:0000313" key="4">
    <source>
        <dbReference type="Proteomes" id="UP001148482"/>
    </source>
</evidence>
<accession>A0A9X3CX50</accession>
<dbReference type="GO" id="GO:0004553">
    <property type="term" value="F:hydrolase activity, hydrolyzing O-glycosyl compounds"/>
    <property type="evidence" value="ECO:0007669"/>
    <property type="project" value="InterPro"/>
</dbReference>
<dbReference type="RefSeq" id="WP_266069706.1">
    <property type="nucleotide sequence ID" value="NZ_JAPJDA010000014.1"/>
</dbReference>
<dbReference type="InterPro" id="IPR000757">
    <property type="entry name" value="Beta-glucanase-like"/>
</dbReference>
<sequence length="291" mass="32885">MYRKNFKNILLGIMISAGGNLFAQHVEVKVQKDTLFFDTFSENTLDRQKWNVQGTDFWVNNEQQIYIDSSATVFTVKGEKAGGVEVEDALVLKAHYSPNYINYKGNDFDFISGRINTQDKVMFTYGTAAARMKLPKGAGYWPAFWALGGGDWPETGEIDIMEYVGETDWIGVALHGPGYSGETPLVNKYFFPEGEDVTDWHVYSVDWTPEGFDFRVDGRLIYRVTKPMVEHYGKWAFDNPKYLILNLALGGAYPYKTNGVEEPYNGLPASTVELIKSGEAEVLVDWVLITK</sequence>
<evidence type="ECO:0000259" key="2">
    <source>
        <dbReference type="PROSITE" id="PS51762"/>
    </source>
</evidence>
<evidence type="ECO:0000313" key="3">
    <source>
        <dbReference type="EMBL" id="MCX2838471.1"/>
    </source>
</evidence>
<dbReference type="InterPro" id="IPR050546">
    <property type="entry name" value="Glycosyl_Hydrlase_16"/>
</dbReference>
<feature type="domain" description="GH16" evidence="2">
    <location>
        <begin position="16"/>
        <end position="291"/>
    </location>
</feature>
<dbReference type="AlphaFoldDB" id="A0A9X3CX50"/>
<organism evidence="3 4">
    <name type="scientific">Salinimicrobium profundisediminis</name>
    <dbReference type="NCBI Taxonomy" id="2994553"/>
    <lineage>
        <taxon>Bacteria</taxon>
        <taxon>Pseudomonadati</taxon>
        <taxon>Bacteroidota</taxon>
        <taxon>Flavobacteriia</taxon>
        <taxon>Flavobacteriales</taxon>
        <taxon>Flavobacteriaceae</taxon>
        <taxon>Salinimicrobium</taxon>
    </lineage>
</organism>
<dbReference type="PANTHER" id="PTHR10963:SF55">
    <property type="entry name" value="GLYCOSIDE HYDROLASE FAMILY 16 PROTEIN"/>
    <property type="match status" value="1"/>
</dbReference>
<keyword evidence="4" id="KW-1185">Reference proteome</keyword>
<dbReference type="SUPFAM" id="SSF49899">
    <property type="entry name" value="Concanavalin A-like lectins/glucanases"/>
    <property type="match status" value="1"/>
</dbReference>
<dbReference type="GO" id="GO:0005975">
    <property type="term" value="P:carbohydrate metabolic process"/>
    <property type="evidence" value="ECO:0007669"/>
    <property type="project" value="InterPro"/>
</dbReference>
<comment type="caution">
    <text evidence="3">The sequence shown here is derived from an EMBL/GenBank/DDBJ whole genome shotgun (WGS) entry which is preliminary data.</text>
</comment>
<comment type="similarity">
    <text evidence="1">Belongs to the glycosyl hydrolase 16 family.</text>
</comment>
<name>A0A9X3CX50_9FLAO</name>